<gene>
    <name evidence="2" type="ORF">ACFPZ3_01755</name>
</gene>
<keyword evidence="1" id="KW-1133">Transmembrane helix</keyword>
<evidence type="ECO:0000256" key="1">
    <source>
        <dbReference type="SAM" id="Phobius"/>
    </source>
</evidence>
<evidence type="ECO:0000313" key="2">
    <source>
        <dbReference type="EMBL" id="MFC5822569.1"/>
    </source>
</evidence>
<protein>
    <recommendedName>
        <fullName evidence="4">Permease</fullName>
    </recommendedName>
</protein>
<evidence type="ECO:0000313" key="3">
    <source>
        <dbReference type="Proteomes" id="UP001596058"/>
    </source>
</evidence>
<dbReference type="Proteomes" id="UP001596058">
    <property type="component" value="Unassembled WGS sequence"/>
</dbReference>
<evidence type="ECO:0008006" key="4">
    <source>
        <dbReference type="Google" id="ProtNLM"/>
    </source>
</evidence>
<reference evidence="3" key="1">
    <citation type="journal article" date="2019" name="Int. J. Syst. Evol. Microbiol.">
        <title>The Global Catalogue of Microorganisms (GCM) 10K type strain sequencing project: providing services to taxonomists for standard genome sequencing and annotation.</title>
        <authorList>
            <consortium name="The Broad Institute Genomics Platform"/>
            <consortium name="The Broad Institute Genome Sequencing Center for Infectious Disease"/>
            <person name="Wu L."/>
            <person name="Ma J."/>
        </authorList>
    </citation>
    <scope>NUCLEOTIDE SEQUENCE [LARGE SCALE GENOMIC DNA]</scope>
    <source>
        <strain evidence="3">CCUG 53903</strain>
    </source>
</reference>
<accession>A0ABW1CBV0</accession>
<dbReference type="RefSeq" id="WP_379512119.1">
    <property type="nucleotide sequence ID" value="NZ_JBHSPA010000004.1"/>
</dbReference>
<feature type="transmembrane region" description="Helical" evidence="1">
    <location>
        <begin position="12"/>
        <end position="42"/>
    </location>
</feature>
<sequence length="53" mass="5311">MKSSVDVPAATTIVAALIGGALLGIVGALLSIPVAAAIQLIVSEVVLPRQEHH</sequence>
<organism evidence="2 3">
    <name type="scientific">Nonomuraea insulae</name>
    <dbReference type="NCBI Taxonomy" id="1616787"/>
    <lineage>
        <taxon>Bacteria</taxon>
        <taxon>Bacillati</taxon>
        <taxon>Actinomycetota</taxon>
        <taxon>Actinomycetes</taxon>
        <taxon>Streptosporangiales</taxon>
        <taxon>Streptosporangiaceae</taxon>
        <taxon>Nonomuraea</taxon>
    </lineage>
</organism>
<keyword evidence="1" id="KW-0812">Transmembrane</keyword>
<comment type="caution">
    <text evidence="2">The sequence shown here is derived from an EMBL/GenBank/DDBJ whole genome shotgun (WGS) entry which is preliminary data.</text>
</comment>
<dbReference type="EMBL" id="JBHSPA010000004">
    <property type="protein sequence ID" value="MFC5822569.1"/>
    <property type="molecule type" value="Genomic_DNA"/>
</dbReference>
<keyword evidence="1" id="KW-0472">Membrane</keyword>
<keyword evidence="3" id="KW-1185">Reference proteome</keyword>
<name>A0ABW1CBV0_9ACTN</name>
<proteinExistence type="predicted"/>